<gene>
    <name evidence="4" type="ORF">FPZ12_008705</name>
</gene>
<dbReference type="RefSeq" id="WP_144748346.1">
    <property type="nucleotide sequence ID" value="NZ_VMNW02000009.1"/>
</dbReference>
<dbReference type="EMBL" id="VMNW02000009">
    <property type="protein sequence ID" value="KAA9163581.1"/>
    <property type="molecule type" value="Genomic_DNA"/>
</dbReference>
<reference evidence="4" key="1">
    <citation type="submission" date="2019-09" db="EMBL/GenBank/DDBJ databases">
        <authorList>
            <person name="Teo W.F.A."/>
            <person name="Duangmal K."/>
        </authorList>
    </citation>
    <scope>NUCLEOTIDE SEQUENCE [LARGE SCALE GENOMIC DNA]</scope>
    <source>
        <strain evidence="4">K81G1</strain>
    </source>
</reference>
<protein>
    <submittedName>
        <fullName evidence="4">MmgE/PrpD family protein</fullName>
    </submittedName>
</protein>
<dbReference type="InterPro" id="IPR036148">
    <property type="entry name" value="MmgE/PrpD_sf"/>
</dbReference>
<feature type="domain" description="MmgE/PrpD C-terminal" evidence="3">
    <location>
        <begin position="266"/>
        <end position="430"/>
    </location>
</feature>
<comment type="similarity">
    <text evidence="1">Belongs to the PrpD family.</text>
</comment>
<dbReference type="InterPro" id="IPR005656">
    <property type="entry name" value="MmgE_PrpD"/>
</dbReference>
<dbReference type="Proteomes" id="UP000319769">
    <property type="component" value="Unassembled WGS sequence"/>
</dbReference>
<evidence type="ECO:0000259" key="3">
    <source>
        <dbReference type="Pfam" id="PF19305"/>
    </source>
</evidence>
<dbReference type="Gene3D" id="1.10.4100.10">
    <property type="entry name" value="2-methylcitrate dehydratase PrpD"/>
    <property type="match status" value="1"/>
</dbReference>
<comment type="caution">
    <text evidence="4">The sequence shown here is derived from an EMBL/GenBank/DDBJ whole genome shotgun (WGS) entry which is preliminary data.</text>
</comment>
<dbReference type="PANTHER" id="PTHR16943">
    <property type="entry name" value="2-METHYLCITRATE DEHYDRATASE-RELATED"/>
    <property type="match status" value="1"/>
</dbReference>
<dbReference type="InterPro" id="IPR042188">
    <property type="entry name" value="MmgE/PrpD_sf_2"/>
</dbReference>
<dbReference type="PANTHER" id="PTHR16943:SF8">
    <property type="entry name" value="2-METHYLCITRATE DEHYDRATASE"/>
    <property type="match status" value="1"/>
</dbReference>
<keyword evidence="5" id="KW-1185">Reference proteome</keyword>
<dbReference type="Pfam" id="PF03972">
    <property type="entry name" value="MmgE_PrpD_N"/>
    <property type="match status" value="1"/>
</dbReference>
<evidence type="ECO:0000313" key="4">
    <source>
        <dbReference type="EMBL" id="KAA9163581.1"/>
    </source>
</evidence>
<evidence type="ECO:0000259" key="2">
    <source>
        <dbReference type="Pfam" id="PF03972"/>
    </source>
</evidence>
<dbReference type="AlphaFoldDB" id="A0A5N0VFJ3"/>
<dbReference type="SUPFAM" id="SSF103378">
    <property type="entry name" value="2-methylcitrate dehydratase PrpD"/>
    <property type="match status" value="1"/>
</dbReference>
<dbReference type="InterPro" id="IPR042183">
    <property type="entry name" value="MmgE/PrpD_sf_1"/>
</dbReference>
<proteinExistence type="inferred from homology"/>
<dbReference type="GO" id="GO:0016829">
    <property type="term" value="F:lyase activity"/>
    <property type="evidence" value="ECO:0007669"/>
    <property type="project" value="InterPro"/>
</dbReference>
<sequence length="447" mass="46435">MLTAEVADFAARLRDEPLPAEIVTHVKRLLLDHLGGVIAASRYPVARLVADYAAVSHAGADATAVGFGPLSAEGAALVNGTAAHSLEVDDGYTPGSVHPSAVAFPAVLAAAERHEVSSERLLAGAAVALELVCRLAASGHPATWRNGFHNTPLAGVVAATAGVATVLGLDAGTTEHALGIAGSHAGGLFAFLGQDAEVKRLHAGKAARDAIASAELASRGLTGPRGVLEGKKGYFEAFTRNDYEPGTLTGGLGTEWTLLRTYVKPYPCCRHLHGPIDAALQLRDQGVDRITKIVVGTYTVASHHNASTVDSFLGAQMSIPYAVAVALLCGEVGLAEFGDETRARRDVLALAAKVEVHADPEADAGYPRERPARVTVFAEGRDPASLRVAQPYGEPGNPVSDEALEAKFRRLCTPVLGESGVTAAIDAIRELKDLSFLPGLGEGVVPR</sequence>
<dbReference type="Pfam" id="PF19305">
    <property type="entry name" value="MmgE_PrpD_C"/>
    <property type="match status" value="1"/>
</dbReference>
<name>A0A5N0VFJ3_9PSEU</name>
<organism evidence="4 5">
    <name type="scientific">Amycolatopsis acidicola</name>
    <dbReference type="NCBI Taxonomy" id="2596893"/>
    <lineage>
        <taxon>Bacteria</taxon>
        <taxon>Bacillati</taxon>
        <taxon>Actinomycetota</taxon>
        <taxon>Actinomycetes</taxon>
        <taxon>Pseudonocardiales</taxon>
        <taxon>Pseudonocardiaceae</taxon>
        <taxon>Amycolatopsis</taxon>
    </lineage>
</organism>
<dbReference type="InterPro" id="IPR045336">
    <property type="entry name" value="MmgE_PrpD_N"/>
</dbReference>
<dbReference type="InterPro" id="IPR045337">
    <property type="entry name" value="MmgE_PrpD_C"/>
</dbReference>
<evidence type="ECO:0000256" key="1">
    <source>
        <dbReference type="ARBA" id="ARBA00006174"/>
    </source>
</evidence>
<dbReference type="Gene3D" id="3.30.1330.120">
    <property type="entry name" value="2-methylcitrate dehydratase PrpD"/>
    <property type="match status" value="1"/>
</dbReference>
<feature type="domain" description="MmgE/PrpD N-terminal" evidence="2">
    <location>
        <begin position="5"/>
        <end position="241"/>
    </location>
</feature>
<accession>A0A5N0VFJ3</accession>
<dbReference type="OrthoDB" id="9797528at2"/>
<evidence type="ECO:0000313" key="5">
    <source>
        <dbReference type="Proteomes" id="UP000319769"/>
    </source>
</evidence>